<dbReference type="PRINTS" id="PR00237">
    <property type="entry name" value="GPCRRHODOPSN"/>
</dbReference>
<dbReference type="InterPro" id="IPR000611">
    <property type="entry name" value="NPY_rcpt"/>
</dbReference>
<dbReference type="AlphaFoldDB" id="A0A6J1TBZ5"/>
<dbReference type="GO" id="GO:0005886">
    <property type="term" value="C:plasma membrane"/>
    <property type="evidence" value="ECO:0007669"/>
    <property type="project" value="TreeGrafter"/>
</dbReference>
<dbReference type="InterPro" id="IPR000276">
    <property type="entry name" value="GPCR_Rhodpsn"/>
</dbReference>
<dbReference type="Pfam" id="PF00001">
    <property type="entry name" value="7tm_1"/>
    <property type="match status" value="1"/>
</dbReference>
<dbReference type="KEGG" id="foc:113213435"/>
<dbReference type="GO" id="GO:0004983">
    <property type="term" value="F:neuropeptide Y receptor activity"/>
    <property type="evidence" value="ECO:0007669"/>
    <property type="project" value="InterPro"/>
</dbReference>
<dbReference type="PANTHER" id="PTHR24243">
    <property type="entry name" value="G-PROTEIN COUPLED RECEPTOR"/>
    <property type="match status" value="1"/>
</dbReference>
<dbReference type="RefSeq" id="XP_026288296.1">
    <property type="nucleotide sequence ID" value="XM_026432511.2"/>
</dbReference>
<dbReference type="SUPFAM" id="SSF81321">
    <property type="entry name" value="Family A G protein-coupled receptor-like"/>
    <property type="match status" value="1"/>
</dbReference>
<evidence type="ECO:0000256" key="9">
    <source>
        <dbReference type="RuleBase" id="RU000688"/>
    </source>
</evidence>
<feature type="transmembrane region" description="Helical" evidence="11">
    <location>
        <begin position="278"/>
        <end position="301"/>
    </location>
</feature>
<feature type="domain" description="G-protein coupled receptors family 1 profile" evidence="12">
    <location>
        <begin position="43"/>
        <end position="298"/>
    </location>
</feature>
<comment type="similarity">
    <text evidence="2 9">Belongs to the G-protein coupled receptor 1 family.</text>
</comment>
<keyword evidence="6 11" id="KW-0472">Membrane</keyword>
<evidence type="ECO:0000256" key="2">
    <source>
        <dbReference type="ARBA" id="ARBA00010663"/>
    </source>
</evidence>
<evidence type="ECO:0000313" key="13">
    <source>
        <dbReference type="Proteomes" id="UP000504606"/>
    </source>
</evidence>
<dbReference type="OrthoDB" id="5964776at2759"/>
<evidence type="ECO:0000256" key="8">
    <source>
        <dbReference type="ARBA" id="ARBA00023224"/>
    </source>
</evidence>
<feature type="transmembrane region" description="Helical" evidence="11">
    <location>
        <begin position="238"/>
        <end position="258"/>
    </location>
</feature>
<keyword evidence="5 9" id="KW-0297">G-protein coupled receptor</keyword>
<dbReference type="GeneID" id="113213435"/>
<reference evidence="14 15" key="1">
    <citation type="submission" date="2025-04" db="UniProtKB">
        <authorList>
            <consortium name="RefSeq"/>
        </authorList>
    </citation>
    <scope>IDENTIFICATION</scope>
    <source>
        <tissue evidence="14 15">Whole organism</tissue>
    </source>
</reference>
<evidence type="ECO:0000256" key="6">
    <source>
        <dbReference type="ARBA" id="ARBA00023136"/>
    </source>
</evidence>
<comment type="subcellular location">
    <subcellularLocation>
        <location evidence="1">Membrane</location>
        <topology evidence="1">Multi-pass membrane protein</topology>
    </subcellularLocation>
</comment>
<gene>
    <name evidence="14 15 16" type="primary">LOC113213435</name>
</gene>
<organism evidence="13 14">
    <name type="scientific">Frankliniella occidentalis</name>
    <name type="common">Western flower thrips</name>
    <name type="synonym">Euthrips occidentalis</name>
    <dbReference type="NCBI Taxonomy" id="133901"/>
    <lineage>
        <taxon>Eukaryota</taxon>
        <taxon>Metazoa</taxon>
        <taxon>Ecdysozoa</taxon>
        <taxon>Arthropoda</taxon>
        <taxon>Hexapoda</taxon>
        <taxon>Insecta</taxon>
        <taxon>Pterygota</taxon>
        <taxon>Neoptera</taxon>
        <taxon>Paraneoptera</taxon>
        <taxon>Thysanoptera</taxon>
        <taxon>Terebrantia</taxon>
        <taxon>Thripoidea</taxon>
        <taxon>Thripidae</taxon>
        <taxon>Frankliniella</taxon>
    </lineage>
</organism>
<dbReference type="PROSITE" id="PS00237">
    <property type="entry name" value="G_PROTEIN_RECEP_F1_1"/>
    <property type="match status" value="1"/>
</dbReference>
<name>A0A6J1TBZ5_FRAOC</name>
<evidence type="ECO:0000256" key="5">
    <source>
        <dbReference type="ARBA" id="ARBA00023040"/>
    </source>
</evidence>
<accession>A0A6J1TBZ5</accession>
<dbReference type="Gene3D" id="1.20.1070.10">
    <property type="entry name" value="Rhodopsin 7-helix transmembrane proteins"/>
    <property type="match status" value="1"/>
</dbReference>
<keyword evidence="3 9" id="KW-0812">Transmembrane</keyword>
<evidence type="ECO:0000256" key="1">
    <source>
        <dbReference type="ARBA" id="ARBA00004141"/>
    </source>
</evidence>
<evidence type="ECO:0000313" key="16">
    <source>
        <dbReference type="RefSeq" id="XP_052120592.1"/>
    </source>
</evidence>
<feature type="transmembrane region" description="Helical" evidence="11">
    <location>
        <begin position="195"/>
        <end position="217"/>
    </location>
</feature>
<dbReference type="PANTHER" id="PTHR24243:SF224">
    <property type="entry name" value="G-PROTEIN COUPLED RECEPTOR 19-RELATED"/>
    <property type="match status" value="1"/>
</dbReference>
<evidence type="ECO:0000256" key="4">
    <source>
        <dbReference type="ARBA" id="ARBA00022989"/>
    </source>
</evidence>
<feature type="transmembrane region" description="Helical" evidence="11">
    <location>
        <begin position="27"/>
        <end position="51"/>
    </location>
</feature>
<keyword evidence="13" id="KW-1185">Reference proteome</keyword>
<dbReference type="RefSeq" id="XP_052120592.1">
    <property type="nucleotide sequence ID" value="XM_052264632.1"/>
</dbReference>
<evidence type="ECO:0000256" key="7">
    <source>
        <dbReference type="ARBA" id="ARBA00023170"/>
    </source>
</evidence>
<feature type="region of interest" description="Disordered" evidence="10">
    <location>
        <begin position="322"/>
        <end position="352"/>
    </location>
</feature>
<dbReference type="InterPro" id="IPR017452">
    <property type="entry name" value="GPCR_Rhodpsn_7TM"/>
</dbReference>
<keyword evidence="8 9" id="KW-0807">Transducer</keyword>
<evidence type="ECO:0000256" key="10">
    <source>
        <dbReference type="SAM" id="MobiDB-lite"/>
    </source>
</evidence>
<evidence type="ECO:0000256" key="11">
    <source>
        <dbReference type="SAM" id="Phobius"/>
    </source>
</evidence>
<sequence>MPAVAVATSPADAGGEEYLFDRTDVRAVFIALYTAVFLVCFFGNLLVIVVVSLSRRMRSRTNLFLVNLAVADLCVGVFCIYQNLSIYLVQSWVLGDVVCKLYHFVHNLSYTASIFVLVVVGVERYLAVLHPITCRAILRPARLRATMACVWLAAAGLSAQRLYWAQTVTVDLPGLFEEIICISNRHKYDQKLWDVVTFVLLYLLPLSAMAVLYARIAAVLWGSGRGLAVRQPRARRSAVRLTVTVVGVFALCHLPLHARRLWQHWSPLYRGPSTFSAVFTPATFLVAYANSAANPILYALLSRNFRSGLRDVLGLIPFRLRGRRGSGSSSSGSDGSGGPAAGRRRHRPAGGSILSRTVATAMTELPTLRDHSSLDLAAEQRLVAKEERFTTVTALPGLLLQQGHPAEQGVGLMAMNNMALEHDDEDEA</sequence>
<dbReference type="PROSITE" id="PS50262">
    <property type="entry name" value="G_PROTEIN_RECEP_F1_2"/>
    <property type="match status" value="1"/>
</dbReference>
<dbReference type="PRINTS" id="PR01012">
    <property type="entry name" value="NRPEPTIDEYR"/>
</dbReference>
<feature type="transmembrane region" description="Helical" evidence="11">
    <location>
        <begin position="63"/>
        <end position="84"/>
    </location>
</feature>
<dbReference type="RefSeq" id="XP_052120586.1">
    <property type="nucleotide sequence ID" value="XM_052264626.1"/>
</dbReference>
<evidence type="ECO:0000256" key="3">
    <source>
        <dbReference type="ARBA" id="ARBA00022692"/>
    </source>
</evidence>
<evidence type="ECO:0000313" key="15">
    <source>
        <dbReference type="RefSeq" id="XP_052120586.1"/>
    </source>
</evidence>
<keyword evidence="4 11" id="KW-1133">Transmembrane helix</keyword>
<protein>
    <submittedName>
        <fullName evidence="14 15">Trissin receptor-like</fullName>
    </submittedName>
</protein>
<evidence type="ECO:0000259" key="12">
    <source>
        <dbReference type="PROSITE" id="PS50262"/>
    </source>
</evidence>
<feature type="transmembrane region" description="Helical" evidence="11">
    <location>
        <begin position="104"/>
        <end position="122"/>
    </location>
</feature>
<keyword evidence="7 9" id="KW-0675">Receptor</keyword>
<dbReference type="Proteomes" id="UP000504606">
    <property type="component" value="Unplaced"/>
</dbReference>
<feature type="transmembrane region" description="Helical" evidence="11">
    <location>
        <begin position="143"/>
        <end position="164"/>
    </location>
</feature>
<evidence type="ECO:0000313" key="14">
    <source>
        <dbReference type="RefSeq" id="XP_026288296.1"/>
    </source>
</evidence>
<proteinExistence type="inferred from homology"/>